<dbReference type="AlphaFoldDB" id="A0A8H3W148"/>
<keyword evidence="1" id="KW-0378">Hydrolase</keyword>
<sequence length="639" mass="72034">MPSKKKNGASNSTGYPPSTLKPCAIFVHDPSSPVFASGINLGNDIKIKAKIRLKTTKGYEPSITLFLYFPDGTDNEDRGHGARSTYSQAEGTYRPSPELRIGIRFRREKWTQTFDEASPELLGRFTQFKGGRTTLITFSSEEDDKDKVFVEGVGMPYVNKSEPELEHFVNDNGRLTGGVNFADFIRRNTFHVLVELQPHSAKFFFSLEQLPPSFDYPYGALHTFDAERSAFMMAKNPREVAYNVAHSFKNDNAMQTVMTQSLIQDSLYVWKQAQWIAKTKLRAYFVPVPNRDDKYYAILPLPKDFMDKCKPAWQRLIDCQLSLAKWELTDSKEPSGFWKSNFITYTDGIQALVSHPTGESEADCVSLCFDDIMADTERKIAAINDLCESNSDRAHLARLTMRGQGYAEWMMRRLVPALVAVDQGVAEVTEAMASATIDESGLPFRPVPKMSYLPGGDARYEESLASICLPEDRQRWPVFFREVLLGLAIITAGPGYGKTTEMAKNILAMEYSFGRVFCTAPSNVAVTNLAVRVDKITMAVSDRHNDNIPGGTPRARRRMIVRGYKRKDELAAFRSLLKDPKLGDAAAPRKFGGLSHWRLDLSLAFWVLVLLRSPAVRDLHEDDNEELHQLQHEVDARED</sequence>
<comment type="caution">
    <text evidence="1">The sequence shown here is derived from an EMBL/GenBank/DDBJ whole genome shotgun (WGS) entry which is preliminary data.</text>
</comment>
<accession>A0A8H3W148</accession>
<organism evidence="1 2">
    <name type="scientific">Colletotrichum asianum</name>
    <dbReference type="NCBI Taxonomy" id="702518"/>
    <lineage>
        <taxon>Eukaryota</taxon>
        <taxon>Fungi</taxon>
        <taxon>Dikarya</taxon>
        <taxon>Ascomycota</taxon>
        <taxon>Pezizomycotina</taxon>
        <taxon>Sordariomycetes</taxon>
        <taxon>Hypocreomycetidae</taxon>
        <taxon>Glomerellales</taxon>
        <taxon>Glomerellaceae</taxon>
        <taxon>Colletotrichum</taxon>
        <taxon>Colletotrichum gloeosporioides species complex</taxon>
    </lineage>
</organism>
<proteinExistence type="predicted"/>
<reference evidence="1 2" key="1">
    <citation type="submission" date="2019-12" db="EMBL/GenBank/DDBJ databases">
        <title>A genome sequence resource for the geographically widespread anthracnose pathogen Colletotrichum asianum.</title>
        <authorList>
            <person name="Meng Y."/>
        </authorList>
    </citation>
    <scope>NUCLEOTIDE SEQUENCE [LARGE SCALE GENOMIC DNA]</scope>
    <source>
        <strain evidence="1 2">ICMP 18580</strain>
    </source>
</reference>
<keyword evidence="1" id="KW-0547">Nucleotide-binding</keyword>
<dbReference type="Proteomes" id="UP000434172">
    <property type="component" value="Unassembled WGS sequence"/>
</dbReference>
<dbReference type="GO" id="GO:0004386">
    <property type="term" value="F:helicase activity"/>
    <property type="evidence" value="ECO:0007669"/>
    <property type="project" value="UniProtKB-KW"/>
</dbReference>
<protein>
    <submittedName>
        <fullName evidence="1">DNA helicase</fullName>
    </submittedName>
</protein>
<gene>
    <name evidence="1" type="ORF">GQ607_014065</name>
</gene>
<keyword evidence="2" id="KW-1185">Reference proteome</keyword>
<keyword evidence="1" id="KW-0347">Helicase</keyword>
<dbReference type="SUPFAM" id="SSF52540">
    <property type="entry name" value="P-loop containing nucleoside triphosphate hydrolases"/>
    <property type="match status" value="1"/>
</dbReference>
<keyword evidence="1" id="KW-0067">ATP-binding</keyword>
<dbReference type="OrthoDB" id="6513042at2759"/>
<evidence type="ECO:0000313" key="1">
    <source>
        <dbReference type="EMBL" id="KAF0318649.1"/>
    </source>
</evidence>
<dbReference type="InterPro" id="IPR027417">
    <property type="entry name" value="P-loop_NTPase"/>
</dbReference>
<evidence type="ECO:0000313" key="2">
    <source>
        <dbReference type="Proteomes" id="UP000434172"/>
    </source>
</evidence>
<dbReference type="EMBL" id="WOWK01000106">
    <property type="protein sequence ID" value="KAF0318649.1"/>
    <property type="molecule type" value="Genomic_DNA"/>
</dbReference>
<dbReference type="Gene3D" id="3.40.50.300">
    <property type="entry name" value="P-loop containing nucleotide triphosphate hydrolases"/>
    <property type="match status" value="1"/>
</dbReference>
<name>A0A8H3W148_9PEZI</name>